<protein>
    <recommendedName>
        <fullName evidence="9">Glycosyltransferase RgtA/B/C/D-like domain-containing protein</fullName>
    </recommendedName>
</protein>
<comment type="subcellular location">
    <subcellularLocation>
        <location evidence="1">Cell membrane</location>
        <topology evidence="1">Multi-pass membrane protein</topology>
    </subcellularLocation>
</comment>
<dbReference type="PANTHER" id="PTHR33908">
    <property type="entry name" value="MANNOSYLTRANSFERASE YKCB-RELATED"/>
    <property type="match status" value="1"/>
</dbReference>
<evidence type="ECO:0000313" key="11">
    <source>
        <dbReference type="Proteomes" id="UP000837803"/>
    </source>
</evidence>
<evidence type="ECO:0000256" key="7">
    <source>
        <dbReference type="ARBA" id="ARBA00023136"/>
    </source>
</evidence>
<keyword evidence="6 8" id="KW-1133">Transmembrane helix</keyword>
<evidence type="ECO:0000256" key="6">
    <source>
        <dbReference type="ARBA" id="ARBA00022989"/>
    </source>
</evidence>
<keyword evidence="5 8" id="KW-0812">Transmembrane</keyword>
<proteinExistence type="predicted"/>
<evidence type="ECO:0000256" key="5">
    <source>
        <dbReference type="ARBA" id="ARBA00022692"/>
    </source>
</evidence>
<dbReference type="InterPro" id="IPR038731">
    <property type="entry name" value="RgtA/B/C-like"/>
</dbReference>
<sequence length="562" mass="63933">MSSPTFCLRPVWLLLAWVLLNLLQAGLTPVDPDETYYWMYAGRLDWGYFDHPPAVALVVALGRDWLPGALGLRLGTVLVSAATVTAVYQLLDRPQGRDLLLAAALLFAQPFLQVYGFIATPDGPLLLFTALYLLAFRRFLRQPDWGSSLVWGLTMAGVLYTKYHGVLLIAFTVLPHMLYLLRQPAAWLAVVTGALLYVPHLYWQVVHDYPSFRYHLRGRDDAYQLKYTVQYVANQLLIFSPFLLYHYGRAFVQSRPADRFVRSCRWLIVGLLLFFLASTSKGGTEAHWTALLSIPLVYLTYTAARQWSPASRRMLLRLCWITGALLLIGRLALMAPREWLPFPKPFDNAPWVERLQQLTGEQPVIVENSYRISSLYEFYSGRPAWTFTDVAYRNNQYGLWDRDTAYQGRTVWLLGQGNWDSPTAQDFVPAKGMMRLQQVEDFQLAWRVELLPEVDLPQTVRTGQPFPVRILARAPFPLRLESELPLELYAILWYPDGEKVFWKLGPLETATLPADTVTPLYTGTVTIPPGTAPGEVQLAFGLAYRGMPPLRDQSVSLPLRLD</sequence>
<organism evidence="10 11">
    <name type="scientific">Neolewinella maritima</name>
    <dbReference type="NCBI Taxonomy" id="1383882"/>
    <lineage>
        <taxon>Bacteria</taxon>
        <taxon>Pseudomonadati</taxon>
        <taxon>Bacteroidota</taxon>
        <taxon>Saprospiria</taxon>
        <taxon>Saprospirales</taxon>
        <taxon>Lewinellaceae</taxon>
        <taxon>Neolewinella</taxon>
    </lineage>
</organism>
<feature type="domain" description="Glycosyltransferase RgtA/B/C/D-like" evidence="9">
    <location>
        <begin position="50"/>
        <end position="203"/>
    </location>
</feature>
<dbReference type="PANTHER" id="PTHR33908:SF11">
    <property type="entry name" value="MEMBRANE PROTEIN"/>
    <property type="match status" value="1"/>
</dbReference>
<dbReference type="RefSeq" id="WP_238752169.1">
    <property type="nucleotide sequence ID" value="NZ_CAKLPZ010000005.1"/>
</dbReference>
<name>A0ABN8F9P9_9BACT</name>
<evidence type="ECO:0000256" key="3">
    <source>
        <dbReference type="ARBA" id="ARBA00022676"/>
    </source>
</evidence>
<dbReference type="InterPro" id="IPR050297">
    <property type="entry name" value="LipidA_mod_glycosyltrf_83"/>
</dbReference>
<dbReference type="Pfam" id="PF13231">
    <property type="entry name" value="PMT_2"/>
    <property type="match status" value="1"/>
</dbReference>
<evidence type="ECO:0000256" key="8">
    <source>
        <dbReference type="SAM" id="Phobius"/>
    </source>
</evidence>
<evidence type="ECO:0000256" key="4">
    <source>
        <dbReference type="ARBA" id="ARBA00022679"/>
    </source>
</evidence>
<feature type="transmembrane region" description="Helical" evidence="8">
    <location>
        <begin position="149"/>
        <end position="173"/>
    </location>
</feature>
<evidence type="ECO:0000313" key="10">
    <source>
        <dbReference type="EMBL" id="CAH1002292.1"/>
    </source>
</evidence>
<keyword evidence="4" id="KW-0808">Transferase</keyword>
<feature type="transmembrane region" description="Helical" evidence="8">
    <location>
        <begin position="286"/>
        <end position="303"/>
    </location>
</feature>
<evidence type="ECO:0000256" key="1">
    <source>
        <dbReference type="ARBA" id="ARBA00004651"/>
    </source>
</evidence>
<keyword evidence="11" id="KW-1185">Reference proteome</keyword>
<feature type="transmembrane region" description="Helical" evidence="8">
    <location>
        <begin position="263"/>
        <end position="280"/>
    </location>
</feature>
<reference evidence="10" key="1">
    <citation type="submission" date="2021-12" db="EMBL/GenBank/DDBJ databases">
        <authorList>
            <person name="Rodrigo-Torres L."/>
            <person name="Arahal R. D."/>
            <person name="Lucena T."/>
        </authorList>
    </citation>
    <scope>NUCLEOTIDE SEQUENCE</scope>
    <source>
        <strain evidence="10">CECT 8419</strain>
    </source>
</reference>
<feature type="transmembrane region" description="Helical" evidence="8">
    <location>
        <begin position="185"/>
        <end position="203"/>
    </location>
</feature>
<keyword evidence="2" id="KW-1003">Cell membrane</keyword>
<feature type="transmembrane region" description="Helical" evidence="8">
    <location>
        <begin position="315"/>
        <end position="335"/>
    </location>
</feature>
<evidence type="ECO:0000259" key="9">
    <source>
        <dbReference type="Pfam" id="PF13231"/>
    </source>
</evidence>
<keyword evidence="7 8" id="KW-0472">Membrane</keyword>
<dbReference type="Proteomes" id="UP000837803">
    <property type="component" value="Unassembled WGS sequence"/>
</dbReference>
<accession>A0ABN8F9P9</accession>
<keyword evidence="3" id="KW-0328">Glycosyltransferase</keyword>
<gene>
    <name evidence="10" type="ORF">LEM8419_03212</name>
</gene>
<comment type="caution">
    <text evidence="10">The sequence shown here is derived from an EMBL/GenBank/DDBJ whole genome shotgun (WGS) entry which is preliminary data.</text>
</comment>
<dbReference type="EMBL" id="CAKLPZ010000005">
    <property type="protein sequence ID" value="CAH1002292.1"/>
    <property type="molecule type" value="Genomic_DNA"/>
</dbReference>
<feature type="transmembrane region" description="Helical" evidence="8">
    <location>
        <begin position="70"/>
        <end position="91"/>
    </location>
</feature>
<evidence type="ECO:0000256" key="2">
    <source>
        <dbReference type="ARBA" id="ARBA00022475"/>
    </source>
</evidence>